<dbReference type="PROSITE" id="PS40000">
    <property type="entry name" value="DM_1"/>
    <property type="match status" value="1"/>
</dbReference>
<dbReference type="GO" id="GO:0000981">
    <property type="term" value="F:DNA-binding transcription factor activity, RNA polymerase II-specific"/>
    <property type="evidence" value="ECO:0007669"/>
    <property type="project" value="TreeGrafter"/>
</dbReference>
<keyword evidence="1 5" id="KW-0479">Metal-binding</keyword>
<evidence type="ECO:0000256" key="3">
    <source>
        <dbReference type="ARBA" id="ARBA00023125"/>
    </source>
</evidence>
<dbReference type="EMBL" id="OV725079">
    <property type="protein sequence ID" value="CAH1395702.1"/>
    <property type="molecule type" value="Genomic_DNA"/>
</dbReference>
<evidence type="ECO:0000313" key="8">
    <source>
        <dbReference type="Proteomes" id="UP001152798"/>
    </source>
</evidence>
<keyword evidence="4 5" id="KW-0539">Nucleus</keyword>
<feature type="non-terminal residue" evidence="7">
    <location>
        <position position="210"/>
    </location>
</feature>
<dbReference type="Proteomes" id="UP001152798">
    <property type="component" value="Chromosome 3"/>
</dbReference>
<dbReference type="SUPFAM" id="SSF82927">
    <property type="entry name" value="Cysteine-rich DNA binding domain, (DM domain)"/>
    <property type="match status" value="1"/>
</dbReference>
<accession>A0A9P0H5D0</accession>
<organism evidence="7 8">
    <name type="scientific">Nezara viridula</name>
    <name type="common">Southern green stink bug</name>
    <name type="synonym">Cimex viridulus</name>
    <dbReference type="NCBI Taxonomy" id="85310"/>
    <lineage>
        <taxon>Eukaryota</taxon>
        <taxon>Metazoa</taxon>
        <taxon>Ecdysozoa</taxon>
        <taxon>Arthropoda</taxon>
        <taxon>Hexapoda</taxon>
        <taxon>Insecta</taxon>
        <taxon>Pterygota</taxon>
        <taxon>Neoptera</taxon>
        <taxon>Paraneoptera</taxon>
        <taxon>Hemiptera</taxon>
        <taxon>Heteroptera</taxon>
        <taxon>Panheteroptera</taxon>
        <taxon>Pentatomomorpha</taxon>
        <taxon>Pentatomoidea</taxon>
        <taxon>Pentatomidae</taxon>
        <taxon>Pentatominae</taxon>
        <taxon>Nezara</taxon>
    </lineage>
</organism>
<keyword evidence="3 5" id="KW-0238">DNA-binding</keyword>
<feature type="domain" description="DM" evidence="6">
    <location>
        <begin position="119"/>
        <end position="166"/>
    </location>
</feature>
<evidence type="ECO:0000259" key="6">
    <source>
        <dbReference type="PROSITE" id="PS50809"/>
    </source>
</evidence>
<feature type="non-terminal residue" evidence="7">
    <location>
        <position position="1"/>
    </location>
</feature>
<dbReference type="GO" id="GO:0007548">
    <property type="term" value="P:sex differentiation"/>
    <property type="evidence" value="ECO:0007669"/>
    <property type="project" value="TreeGrafter"/>
</dbReference>
<keyword evidence="2 5" id="KW-0862">Zinc</keyword>
<gene>
    <name evidence="7" type="ORF">NEZAVI_LOCUS5930</name>
</gene>
<evidence type="ECO:0000256" key="4">
    <source>
        <dbReference type="ARBA" id="ARBA00023242"/>
    </source>
</evidence>
<sequence length="210" mass="23453">MLQNRVTATEMKFLRKIVGETRRDCVRNDNIREELKILTELETQERRQLKWTSPANYGDDNQSPRRGVFAEGVSNIDSSLPGSVSSLLPWSTNPCFGGAKYLAWLPQMSSEGPGRRPKCARCRNHGIISWLKGHKKDCPYSTCSCAKCGLIAERQRVMAKQVALKRQQAAEDSLAIGVTEAVTGKKFCYLPPGPILSTLPQPKQGNKYQI</sequence>
<dbReference type="OrthoDB" id="6162476at2759"/>
<evidence type="ECO:0000256" key="2">
    <source>
        <dbReference type="ARBA" id="ARBA00022833"/>
    </source>
</evidence>
<dbReference type="GO" id="GO:0046872">
    <property type="term" value="F:metal ion binding"/>
    <property type="evidence" value="ECO:0007669"/>
    <property type="project" value="UniProtKB-KW"/>
</dbReference>
<dbReference type="InterPro" id="IPR026607">
    <property type="entry name" value="DMRT"/>
</dbReference>
<feature type="DNA-binding region" description="DM" evidence="5">
    <location>
        <begin position="119"/>
        <end position="166"/>
    </location>
</feature>
<keyword evidence="8" id="KW-1185">Reference proteome</keyword>
<dbReference type="PANTHER" id="PTHR12322:SF53">
    <property type="entry name" value="DOUBLESEX-MAB RELATED 11E"/>
    <property type="match status" value="1"/>
</dbReference>
<dbReference type="PROSITE" id="PS50809">
    <property type="entry name" value="DM_2"/>
    <property type="match status" value="1"/>
</dbReference>
<dbReference type="InterPro" id="IPR001275">
    <property type="entry name" value="DM_DNA-bd"/>
</dbReference>
<evidence type="ECO:0000256" key="5">
    <source>
        <dbReference type="PROSITE-ProRule" id="PRU00070"/>
    </source>
</evidence>
<evidence type="ECO:0000256" key="1">
    <source>
        <dbReference type="ARBA" id="ARBA00022723"/>
    </source>
</evidence>
<dbReference type="PANTHER" id="PTHR12322">
    <property type="entry name" value="DOUBLESEX AND MAB-3 RELATED TRANSCRIPTION FACTOR DMRT"/>
    <property type="match status" value="1"/>
</dbReference>
<dbReference type="Gene3D" id="4.10.1040.10">
    <property type="entry name" value="DM DNA-binding domain"/>
    <property type="match status" value="1"/>
</dbReference>
<name>A0A9P0H5D0_NEZVI</name>
<dbReference type="InterPro" id="IPR036407">
    <property type="entry name" value="DM_DNA-bd_sf"/>
</dbReference>
<evidence type="ECO:0000313" key="7">
    <source>
        <dbReference type="EMBL" id="CAH1395702.1"/>
    </source>
</evidence>
<dbReference type="GO" id="GO:0000978">
    <property type="term" value="F:RNA polymerase II cis-regulatory region sequence-specific DNA binding"/>
    <property type="evidence" value="ECO:0007669"/>
    <property type="project" value="TreeGrafter"/>
</dbReference>
<dbReference type="SMART" id="SM00301">
    <property type="entry name" value="DM"/>
    <property type="match status" value="1"/>
</dbReference>
<proteinExistence type="predicted"/>
<dbReference type="FunFam" id="4.10.1040.10:FF:000001">
    <property type="entry name" value="doublesex- and mab-3-related transcription factor 1"/>
    <property type="match status" value="1"/>
</dbReference>
<comment type="subcellular location">
    <subcellularLocation>
        <location evidence="5">Nucleus</location>
    </subcellularLocation>
</comment>
<reference evidence="7" key="1">
    <citation type="submission" date="2022-01" db="EMBL/GenBank/DDBJ databases">
        <authorList>
            <person name="King R."/>
        </authorList>
    </citation>
    <scope>NUCLEOTIDE SEQUENCE</scope>
</reference>
<dbReference type="Pfam" id="PF00751">
    <property type="entry name" value="DM"/>
    <property type="match status" value="1"/>
</dbReference>
<dbReference type="GO" id="GO:0005634">
    <property type="term" value="C:nucleus"/>
    <property type="evidence" value="ECO:0007669"/>
    <property type="project" value="UniProtKB-SubCell"/>
</dbReference>
<dbReference type="AlphaFoldDB" id="A0A9P0H5D0"/>
<protein>
    <recommendedName>
        <fullName evidence="6">DM domain-containing protein</fullName>
    </recommendedName>
</protein>